<dbReference type="Proteomes" id="UP001331561">
    <property type="component" value="Unassembled WGS sequence"/>
</dbReference>
<evidence type="ECO:0000313" key="2">
    <source>
        <dbReference type="EMBL" id="MEC5387026.1"/>
    </source>
</evidence>
<sequence>MAFGVLIIGDEILSGRRQDKHLPKAIELLKARGLSLSWARYCGDERPLLTEMLRQTFASGDVVFSFGGIGATPDDHTRQCAAAALGVDIALHADAEREIRARFGEEANPQRLMMGELPVGSHIIPNPYNRIPGFGIRGHWFLPGFPEMAWPMMEWVLDTQYSHLHHAQPWAEDSIAVLHTHESQLLDLMNAWQARFGVTIFSLPSLGSTTGRRHIELGAKGAPDDVTAAMAAMREDMTRHGHPWCEMAALHDAV</sequence>
<dbReference type="PANTHER" id="PTHR13939:SF0">
    <property type="entry name" value="NMN AMIDOHYDROLASE-LIKE PROTEIN YFAY"/>
    <property type="match status" value="1"/>
</dbReference>
<protein>
    <submittedName>
        <fullName evidence="2">Molybdopterin-binding protein</fullName>
    </submittedName>
</protein>
<organism evidence="2 3">
    <name type="scientific">Uliginosibacterium silvisoli</name>
    <dbReference type="NCBI Taxonomy" id="3114758"/>
    <lineage>
        <taxon>Bacteria</taxon>
        <taxon>Pseudomonadati</taxon>
        <taxon>Pseudomonadota</taxon>
        <taxon>Betaproteobacteria</taxon>
        <taxon>Rhodocyclales</taxon>
        <taxon>Zoogloeaceae</taxon>
        <taxon>Uliginosibacterium</taxon>
    </lineage>
</organism>
<gene>
    <name evidence="2" type="ORF">VVD49_14935</name>
</gene>
<evidence type="ECO:0000259" key="1">
    <source>
        <dbReference type="SMART" id="SM00852"/>
    </source>
</evidence>
<reference evidence="2 3" key="1">
    <citation type="submission" date="2024-01" db="EMBL/GenBank/DDBJ databases">
        <title>Uliginosibacterium soil sp. nov.</title>
        <authorList>
            <person name="Lv Y."/>
        </authorList>
    </citation>
    <scope>NUCLEOTIDE SEQUENCE [LARGE SCALE GENOMIC DNA]</scope>
    <source>
        <strain evidence="2 3">H3</strain>
    </source>
</reference>
<dbReference type="Pfam" id="PF00994">
    <property type="entry name" value="MoCF_biosynth"/>
    <property type="match status" value="1"/>
</dbReference>
<dbReference type="InterPro" id="IPR036425">
    <property type="entry name" value="MoaB/Mog-like_dom_sf"/>
</dbReference>
<dbReference type="InterPro" id="IPR050101">
    <property type="entry name" value="CinA"/>
</dbReference>
<accession>A0ABU6K6F6</accession>
<dbReference type="SMART" id="SM00852">
    <property type="entry name" value="MoCF_biosynth"/>
    <property type="match status" value="1"/>
</dbReference>
<name>A0ABU6K6F6_9RHOO</name>
<dbReference type="EMBL" id="JAYXHS010000003">
    <property type="protein sequence ID" value="MEC5387026.1"/>
    <property type="molecule type" value="Genomic_DNA"/>
</dbReference>
<dbReference type="SUPFAM" id="SSF53218">
    <property type="entry name" value="Molybdenum cofactor biosynthesis proteins"/>
    <property type="match status" value="1"/>
</dbReference>
<dbReference type="PANTHER" id="PTHR13939">
    <property type="entry name" value="NICOTINAMIDE-NUCLEOTIDE AMIDOHYDROLASE PNCC"/>
    <property type="match status" value="1"/>
</dbReference>
<keyword evidence="3" id="KW-1185">Reference proteome</keyword>
<comment type="caution">
    <text evidence="2">The sequence shown here is derived from an EMBL/GenBank/DDBJ whole genome shotgun (WGS) entry which is preliminary data.</text>
</comment>
<dbReference type="InterPro" id="IPR001453">
    <property type="entry name" value="MoaB/Mog_dom"/>
</dbReference>
<evidence type="ECO:0000313" key="3">
    <source>
        <dbReference type="Proteomes" id="UP001331561"/>
    </source>
</evidence>
<feature type="domain" description="MoaB/Mog" evidence="1">
    <location>
        <begin position="4"/>
        <end position="164"/>
    </location>
</feature>
<dbReference type="Gene3D" id="3.40.980.10">
    <property type="entry name" value="MoaB/Mog-like domain"/>
    <property type="match status" value="1"/>
</dbReference>
<dbReference type="CDD" id="cd00885">
    <property type="entry name" value="cinA"/>
    <property type="match status" value="1"/>
</dbReference>
<proteinExistence type="predicted"/>
<dbReference type="RefSeq" id="WP_327600007.1">
    <property type="nucleotide sequence ID" value="NZ_JAYXHS010000003.1"/>
</dbReference>